<accession>A0A7Y9XUF8</accession>
<sequence length="486" mass="55427">MNIKIDDAASLVENLRSLPHETDWVEFKHNYENEEGIGKYISALCNAAILNEKDDAYLVWGIEDETHKVVGTNVDVRKKKKGNSPFLFWLSRELDPSPTLHVETVEYEGMRVELLCIRPPYERPVRFKGQAYVRVGTAQQRLSDHPELERSIWQITSRFSFEESIIEPNATLENLDEKYDYTKLLNVLGVRTSSKEARITKLESEGLIKINLQGRYDIKSLLAISCASDLNEFSALRSRGARVISFDGADKGHAADDIEGKRGYAVVFENLLKVMMSRLTLGEYFEGGKRRNHYAIPEETIREFAANAIVHQDFTKQGERPTFEVYSDRVRIINPGVPLIEADRFIDSPSRSRNPSFAGLMRKAGLCELRGSGVDRAVRAIERMALPPPLIQPVEGSTIVTVFKDRPFAKLTPEERVRACYQHACLKYEGGEAMSNSSLRERFGLSKRQYPQISNVIRDSIEAKKIVPENEDQGKRYARYLPYWAR</sequence>
<evidence type="ECO:0000259" key="1">
    <source>
        <dbReference type="Pfam" id="PF04326"/>
    </source>
</evidence>
<dbReference type="AlphaFoldDB" id="A0A7Y9XUF8"/>
<gene>
    <name evidence="2" type="ORF">FHS75_001026</name>
</gene>
<dbReference type="Gene3D" id="3.30.565.60">
    <property type="match status" value="1"/>
</dbReference>
<dbReference type="InterPro" id="IPR007421">
    <property type="entry name" value="Schlafen_AlbA_2_dom"/>
</dbReference>
<dbReference type="InterPro" id="IPR038461">
    <property type="entry name" value="Schlafen_AlbA_2_dom_sf"/>
</dbReference>
<organism evidence="2 3">
    <name type="scientific">Novosphingobium marinum</name>
    <dbReference type="NCBI Taxonomy" id="1514948"/>
    <lineage>
        <taxon>Bacteria</taxon>
        <taxon>Pseudomonadati</taxon>
        <taxon>Pseudomonadota</taxon>
        <taxon>Alphaproteobacteria</taxon>
        <taxon>Sphingomonadales</taxon>
        <taxon>Sphingomonadaceae</taxon>
        <taxon>Novosphingobium</taxon>
    </lineage>
</organism>
<evidence type="ECO:0000313" key="2">
    <source>
        <dbReference type="EMBL" id="NYH94707.1"/>
    </source>
</evidence>
<name>A0A7Y9XUF8_9SPHN</name>
<dbReference type="Proteomes" id="UP000522081">
    <property type="component" value="Unassembled WGS sequence"/>
</dbReference>
<evidence type="ECO:0000313" key="3">
    <source>
        <dbReference type="Proteomes" id="UP000522081"/>
    </source>
</evidence>
<dbReference type="Pfam" id="PF13749">
    <property type="entry name" value="HATPase_c_4"/>
    <property type="match status" value="1"/>
</dbReference>
<dbReference type="EMBL" id="JACBZF010000002">
    <property type="protein sequence ID" value="NYH94707.1"/>
    <property type="molecule type" value="Genomic_DNA"/>
</dbReference>
<dbReference type="RefSeq" id="WP_179406667.1">
    <property type="nucleotide sequence ID" value="NZ_BMGF01000006.1"/>
</dbReference>
<dbReference type="Pfam" id="PF04326">
    <property type="entry name" value="SLFN_AlbA_2"/>
    <property type="match status" value="1"/>
</dbReference>
<reference evidence="2 3" key="1">
    <citation type="submission" date="2020-07" db="EMBL/GenBank/DDBJ databases">
        <title>Genomic Encyclopedia of Type Strains, Phase IV (KMG-IV): sequencing the most valuable type-strain genomes for metagenomic binning, comparative biology and taxonomic classification.</title>
        <authorList>
            <person name="Goeker M."/>
        </authorList>
    </citation>
    <scope>NUCLEOTIDE SEQUENCE [LARGE SCALE GENOMIC DNA]</scope>
    <source>
        <strain evidence="2 3">DSM 29043</strain>
    </source>
</reference>
<dbReference type="Gene3D" id="3.30.950.30">
    <property type="entry name" value="Schlafen, AAA domain"/>
    <property type="match status" value="1"/>
</dbReference>
<protein>
    <submittedName>
        <fullName evidence="2">Putative HTH transcriptional regulator</fullName>
    </submittedName>
</protein>
<comment type="caution">
    <text evidence="2">The sequence shown here is derived from an EMBL/GenBank/DDBJ whole genome shotgun (WGS) entry which is preliminary data.</text>
</comment>
<dbReference type="PANTHER" id="PTHR30595:SF6">
    <property type="entry name" value="SCHLAFEN ALBA-2 DOMAIN-CONTAINING PROTEIN"/>
    <property type="match status" value="1"/>
</dbReference>
<feature type="domain" description="Schlafen AlbA-2" evidence="1">
    <location>
        <begin position="21"/>
        <end position="142"/>
    </location>
</feature>
<dbReference type="InterPro" id="IPR038475">
    <property type="entry name" value="RecG_C_sf"/>
</dbReference>
<proteinExistence type="predicted"/>
<dbReference type="PANTHER" id="PTHR30595">
    <property type="entry name" value="GLPR-RELATED TRANSCRIPTIONAL REPRESSOR"/>
    <property type="match status" value="1"/>
</dbReference>
<keyword evidence="3" id="KW-1185">Reference proteome</keyword>